<dbReference type="InterPro" id="IPR022157">
    <property type="entry name" value="Dynactin"/>
</dbReference>
<keyword evidence="3" id="KW-0963">Cytoplasm</keyword>
<dbReference type="PROSITE" id="PS50245">
    <property type="entry name" value="CAP_GLY_2"/>
    <property type="match status" value="1"/>
</dbReference>
<evidence type="ECO:0000256" key="5">
    <source>
        <dbReference type="ARBA" id="ARBA00023017"/>
    </source>
</evidence>
<feature type="domain" description="CAP-Gly" evidence="10">
    <location>
        <begin position="22"/>
        <end position="64"/>
    </location>
</feature>
<evidence type="ECO:0000313" key="12">
    <source>
        <dbReference type="Proteomes" id="UP000799421"/>
    </source>
</evidence>
<feature type="compositionally biased region" description="Polar residues" evidence="9">
    <location>
        <begin position="82"/>
        <end position="107"/>
    </location>
</feature>
<dbReference type="Pfam" id="PF12455">
    <property type="entry name" value="Dynactin"/>
    <property type="match status" value="1"/>
</dbReference>
<gene>
    <name evidence="11" type="ORF">K470DRAFT_193058</name>
</gene>
<protein>
    <recommendedName>
        <fullName evidence="10">CAP-Gly domain-containing protein</fullName>
    </recommendedName>
</protein>
<keyword evidence="12" id="KW-1185">Reference proteome</keyword>
<dbReference type="GO" id="GO:0005874">
    <property type="term" value="C:microtubule"/>
    <property type="evidence" value="ECO:0007669"/>
    <property type="project" value="UniProtKB-KW"/>
</dbReference>
<dbReference type="SUPFAM" id="SSF74924">
    <property type="entry name" value="Cap-Gly domain"/>
    <property type="match status" value="1"/>
</dbReference>
<comment type="subcellular location">
    <subcellularLocation>
        <location evidence="1">Cytoplasm</location>
        <location evidence="1">Cytoskeleton</location>
    </subcellularLocation>
</comment>
<evidence type="ECO:0000313" key="11">
    <source>
        <dbReference type="EMBL" id="KAF2862530.1"/>
    </source>
</evidence>
<sequence>TFAPGQTVVLNDGRVAVVRFFGQTSFQTGEWVGVELSDATGKNDGSVQGVRYFECTPLHGMFCRPAGIKQVVSGGRRKSRPASIQASLRPSGLRSPTKSPTKQAGNGSSSDSTSRTSTPTLRRPPAPSHRSTLSVGGRRLPQTPATPATPGKSLKTRASGGSAASSGRPSTQPASARPRPSAAVPGRQGSIASHADSEEEPEKPVFAPPRQQPRRGSSPAPSILSTRTVGNRQVDELEAKLRLLERRQQEERELQKSLDQAEQERDQYKTIIEKLQNKYRPLQQENVDLKKKLQEAEERNTSAENFQAEHETVLELATLDREMAEEKAEGLQAELDSLRARFEENALELEILREENEEFSKDMSPEERSSAGWIQMEKSNERLRDALIRLRDISQDKEAELKEQIGSLEGQVKELEPLKARYEETVEKLAQSENVGSELRQQLEVALESEEMIEALTERNGRLDAQIEQLKATIQELEDLRELNDELQVNYTEHEKQLQEEIDFKDSLLQDRDQTTRKQQEALDEAEYTITRYRALVGQMQSDLQDMQASKQLSETEAADLHDKSRAILDLNLQLQSSAAKTQVKAIDLELRKLEAQEASEHLDIVQLFLPEAFNAGESVLALLRFRRISFKANLIRGMLKDRAVPNEHVFSACAATDRLTYVAAMADRFIGSIKSCSVDAFLSYREALYELEPVERALNSHVDSLRRDELKERAMAEDLQRSIAVMRHLASLHIGENITTYADDLIARTLYIQSQLESAATSLTLIKDLVQKSLPDGADSLITQYESSTSQSRNAKVLAGKLHRHLIDLRLHNQTLDQSISPSLTQIEDSISQSMELITSNGEAILSLLTDEPQSITISDLPSSLPSFHDPITILSTLTQGEITTLPPTTPPWVLMAEHLSPTIPDSEPEDLSTQLTQTRTSLREASLLLTSKESELEESAVKIEMLEARLNAAIRKTSRIADLENQLHDAAKKEAELTREIEKAKERVIEKIEQ</sequence>
<evidence type="ECO:0000256" key="7">
    <source>
        <dbReference type="ARBA" id="ARBA00023212"/>
    </source>
</evidence>
<keyword evidence="5" id="KW-0243">Dynein</keyword>
<evidence type="ECO:0000256" key="3">
    <source>
        <dbReference type="ARBA" id="ARBA00022490"/>
    </source>
</evidence>
<organism evidence="11 12">
    <name type="scientific">Piedraia hortae CBS 480.64</name>
    <dbReference type="NCBI Taxonomy" id="1314780"/>
    <lineage>
        <taxon>Eukaryota</taxon>
        <taxon>Fungi</taxon>
        <taxon>Dikarya</taxon>
        <taxon>Ascomycota</taxon>
        <taxon>Pezizomycotina</taxon>
        <taxon>Dothideomycetes</taxon>
        <taxon>Dothideomycetidae</taxon>
        <taxon>Capnodiales</taxon>
        <taxon>Piedraiaceae</taxon>
        <taxon>Piedraia</taxon>
    </lineage>
</organism>
<feature type="non-terminal residue" evidence="11">
    <location>
        <position position="1"/>
    </location>
</feature>
<dbReference type="Pfam" id="PF01302">
    <property type="entry name" value="CAP_GLY"/>
    <property type="match status" value="1"/>
</dbReference>
<accession>A0A6A7C507</accession>
<keyword evidence="6 8" id="KW-0175">Coiled coil</keyword>
<dbReference type="PROSITE" id="PS00845">
    <property type="entry name" value="CAP_GLY_1"/>
    <property type="match status" value="1"/>
</dbReference>
<name>A0A6A7C507_9PEZI</name>
<dbReference type="Proteomes" id="UP000799421">
    <property type="component" value="Unassembled WGS sequence"/>
</dbReference>
<keyword evidence="7" id="KW-0206">Cytoskeleton</keyword>
<dbReference type="PANTHER" id="PTHR18916">
    <property type="entry name" value="DYNACTIN 1-RELATED MICROTUBULE-BINDING"/>
    <property type="match status" value="1"/>
</dbReference>
<dbReference type="InterPro" id="IPR019179">
    <property type="entry name" value="CC149"/>
</dbReference>
<dbReference type="OrthoDB" id="2130750at2759"/>
<feature type="compositionally biased region" description="Low complexity" evidence="9">
    <location>
        <begin position="158"/>
        <end position="183"/>
    </location>
</feature>
<dbReference type="Pfam" id="PF09789">
    <property type="entry name" value="CC149"/>
    <property type="match status" value="1"/>
</dbReference>
<dbReference type="InterPro" id="IPR036859">
    <property type="entry name" value="CAP-Gly_dom_sf"/>
</dbReference>
<dbReference type="GO" id="GO:0030286">
    <property type="term" value="C:dynein complex"/>
    <property type="evidence" value="ECO:0007669"/>
    <property type="project" value="UniProtKB-KW"/>
</dbReference>
<dbReference type="Gene3D" id="2.30.30.190">
    <property type="entry name" value="CAP Gly-rich-like domain"/>
    <property type="match status" value="1"/>
</dbReference>
<proteinExistence type="inferred from homology"/>
<reference evidence="11" key="1">
    <citation type="journal article" date="2020" name="Stud. Mycol.">
        <title>101 Dothideomycetes genomes: a test case for predicting lifestyles and emergence of pathogens.</title>
        <authorList>
            <person name="Haridas S."/>
            <person name="Albert R."/>
            <person name="Binder M."/>
            <person name="Bloem J."/>
            <person name="Labutti K."/>
            <person name="Salamov A."/>
            <person name="Andreopoulos B."/>
            <person name="Baker S."/>
            <person name="Barry K."/>
            <person name="Bills G."/>
            <person name="Bluhm B."/>
            <person name="Cannon C."/>
            <person name="Castanera R."/>
            <person name="Culley D."/>
            <person name="Daum C."/>
            <person name="Ezra D."/>
            <person name="Gonzalez J."/>
            <person name="Henrissat B."/>
            <person name="Kuo A."/>
            <person name="Liang C."/>
            <person name="Lipzen A."/>
            <person name="Lutzoni F."/>
            <person name="Magnuson J."/>
            <person name="Mondo S."/>
            <person name="Nolan M."/>
            <person name="Ohm R."/>
            <person name="Pangilinan J."/>
            <person name="Park H.-J."/>
            <person name="Ramirez L."/>
            <person name="Alfaro M."/>
            <person name="Sun H."/>
            <person name="Tritt A."/>
            <person name="Yoshinaga Y."/>
            <person name="Zwiers L.-H."/>
            <person name="Turgeon B."/>
            <person name="Goodwin S."/>
            <person name="Spatafora J."/>
            <person name="Crous P."/>
            <person name="Grigoriev I."/>
        </authorList>
    </citation>
    <scope>NUCLEOTIDE SEQUENCE</scope>
    <source>
        <strain evidence="11">CBS 480.64</strain>
    </source>
</reference>
<dbReference type="AlphaFoldDB" id="A0A6A7C507"/>
<evidence type="ECO:0000256" key="1">
    <source>
        <dbReference type="ARBA" id="ARBA00004245"/>
    </source>
</evidence>
<evidence type="ECO:0000259" key="10">
    <source>
        <dbReference type="PROSITE" id="PS50245"/>
    </source>
</evidence>
<evidence type="ECO:0000256" key="2">
    <source>
        <dbReference type="ARBA" id="ARBA00011010"/>
    </source>
</evidence>
<dbReference type="SMART" id="SM01052">
    <property type="entry name" value="CAP_GLY"/>
    <property type="match status" value="1"/>
</dbReference>
<feature type="coiled-coil region" evidence="8">
    <location>
        <begin position="453"/>
        <end position="497"/>
    </location>
</feature>
<dbReference type="InterPro" id="IPR000938">
    <property type="entry name" value="CAP-Gly_domain"/>
</dbReference>
<evidence type="ECO:0000256" key="9">
    <source>
        <dbReference type="SAM" id="MobiDB-lite"/>
    </source>
</evidence>
<comment type="similarity">
    <text evidence="2">Belongs to the dynactin 150 kDa subunit family.</text>
</comment>
<feature type="non-terminal residue" evidence="11">
    <location>
        <position position="996"/>
    </location>
</feature>
<feature type="coiled-coil region" evidence="8">
    <location>
        <begin position="931"/>
        <end position="996"/>
    </location>
</feature>
<feature type="region of interest" description="Disordered" evidence="9">
    <location>
        <begin position="73"/>
        <end position="235"/>
    </location>
</feature>
<keyword evidence="4" id="KW-0493">Microtubule</keyword>
<dbReference type="EMBL" id="MU005965">
    <property type="protein sequence ID" value="KAF2862530.1"/>
    <property type="molecule type" value="Genomic_DNA"/>
</dbReference>
<evidence type="ECO:0000256" key="6">
    <source>
        <dbReference type="ARBA" id="ARBA00023054"/>
    </source>
</evidence>
<feature type="compositionally biased region" description="Low complexity" evidence="9">
    <location>
        <begin position="108"/>
        <end position="121"/>
    </location>
</feature>
<evidence type="ECO:0000256" key="4">
    <source>
        <dbReference type="ARBA" id="ARBA00022701"/>
    </source>
</evidence>
<evidence type="ECO:0000256" key="8">
    <source>
        <dbReference type="SAM" id="Coils"/>
    </source>
</evidence>